<evidence type="ECO:0000256" key="1">
    <source>
        <dbReference type="SAM" id="Phobius"/>
    </source>
</evidence>
<proteinExistence type="predicted"/>
<name>G5JBT8_CROWT</name>
<feature type="transmembrane region" description="Helical" evidence="1">
    <location>
        <begin position="51"/>
        <end position="70"/>
    </location>
</feature>
<keyword evidence="1" id="KW-1133">Transmembrane helix</keyword>
<organism evidence="2 3">
    <name type="scientific">Crocosphaera watsonii WH 0003</name>
    <dbReference type="NCBI Taxonomy" id="423471"/>
    <lineage>
        <taxon>Bacteria</taxon>
        <taxon>Bacillati</taxon>
        <taxon>Cyanobacteriota</taxon>
        <taxon>Cyanophyceae</taxon>
        <taxon>Oscillatoriophycideae</taxon>
        <taxon>Chroococcales</taxon>
        <taxon>Aphanothecaceae</taxon>
        <taxon>Crocosphaera</taxon>
    </lineage>
</organism>
<comment type="caution">
    <text evidence="2">The sequence shown here is derived from an EMBL/GenBank/DDBJ whole genome shotgun (WGS) entry which is preliminary data.</text>
</comment>
<accession>G5JBT8</accession>
<dbReference type="AlphaFoldDB" id="G5JBT8"/>
<dbReference type="EMBL" id="AESD01000731">
    <property type="protein sequence ID" value="EHJ10344.1"/>
    <property type="molecule type" value="Genomic_DNA"/>
</dbReference>
<feature type="transmembrane region" description="Helical" evidence="1">
    <location>
        <begin position="151"/>
        <end position="169"/>
    </location>
</feature>
<gene>
    <name evidence="2" type="ORF">CWATWH0003_4902</name>
</gene>
<reference evidence="2 3" key="1">
    <citation type="journal article" date="2011" name="Front. Microbiol.">
        <title>Two Strains of Crocosphaera watsonii with Highly Conserved Genomes are Distinguished by Strain-Specific Features.</title>
        <authorList>
            <person name="Bench S.R."/>
            <person name="Ilikchyan I.N."/>
            <person name="Tripp H.J."/>
            <person name="Zehr J.P."/>
        </authorList>
    </citation>
    <scope>NUCLEOTIDE SEQUENCE [LARGE SCALE GENOMIC DNA]</scope>
    <source>
        <strain evidence="2 3">WH 0003</strain>
    </source>
</reference>
<evidence type="ECO:0000313" key="2">
    <source>
        <dbReference type="EMBL" id="EHJ10344.1"/>
    </source>
</evidence>
<sequence>MILNQQQRSWWSKFLDKLSFSGLLAVSSSLMVLHSWQTFVWQGNLSLNALFVYSTWMALIIFCAFLYWQDNPRRQLNRLQNLLAKYGLGSLAWLMGATIFVFDSLSLKVMAQNAPGGGAGGANTGFFFTNIQNKVTGVFSNSPQAATINNVVLFGFGVLQILFIMFIAWQIAKVVGSAREEEDWKQAAKTPLIVAAAVVGGDFAIGLV</sequence>
<keyword evidence="1" id="KW-0812">Transmembrane</keyword>
<protein>
    <submittedName>
        <fullName evidence="2">Uncharacterized protein</fullName>
    </submittedName>
</protein>
<dbReference type="Proteomes" id="UP000003477">
    <property type="component" value="Unassembled WGS sequence"/>
</dbReference>
<evidence type="ECO:0000313" key="3">
    <source>
        <dbReference type="Proteomes" id="UP000003477"/>
    </source>
</evidence>
<feature type="transmembrane region" description="Helical" evidence="1">
    <location>
        <begin position="20"/>
        <end position="39"/>
    </location>
</feature>
<dbReference type="PATRIC" id="fig|423471.3.peg.4592"/>
<keyword evidence="1" id="KW-0472">Membrane</keyword>
<feature type="transmembrane region" description="Helical" evidence="1">
    <location>
        <begin position="82"/>
        <end position="102"/>
    </location>
</feature>